<feature type="transmembrane region" description="Helical" evidence="6">
    <location>
        <begin position="129"/>
        <end position="147"/>
    </location>
</feature>
<evidence type="ECO:0000256" key="2">
    <source>
        <dbReference type="ARBA" id="ARBA00022475"/>
    </source>
</evidence>
<feature type="transmembrane region" description="Helical" evidence="6">
    <location>
        <begin position="168"/>
        <end position="188"/>
    </location>
</feature>
<proteinExistence type="predicted"/>
<protein>
    <recommendedName>
        <fullName evidence="9">Lysylphosphatidylglycerol synthase-like protein</fullName>
    </recommendedName>
</protein>
<name>A0A4R8DUX8_9BACT</name>
<reference evidence="7 8" key="1">
    <citation type="submission" date="2019-03" db="EMBL/GenBank/DDBJ databases">
        <title>Genomic Encyclopedia of Type Strains, Phase IV (KMG-IV): sequencing the most valuable type-strain genomes for metagenomic binning, comparative biology and taxonomic classification.</title>
        <authorList>
            <person name="Goeker M."/>
        </authorList>
    </citation>
    <scope>NUCLEOTIDE SEQUENCE [LARGE SCALE GENOMIC DNA]</scope>
    <source>
        <strain evidence="7 8">DSM 100059</strain>
    </source>
</reference>
<dbReference type="PANTHER" id="PTHR39087">
    <property type="entry name" value="UPF0104 MEMBRANE PROTEIN MJ1595"/>
    <property type="match status" value="1"/>
</dbReference>
<keyword evidence="4 6" id="KW-1133">Transmembrane helix</keyword>
<accession>A0A4R8DUX8</accession>
<evidence type="ECO:0000256" key="6">
    <source>
        <dbReference type="SAM" id="Phobius"/>
    </source>
</evidence>
<comment type="subcellular location">
    <subcellularLocation>
        <location evidence="1">Cell membrane</location>
        <topology evidence="1">Multi-pass membrane protein</topology>
    </subcellularLocation>
</comment>
<evidence type="ECO:0000313" key="7">
    <source>
        <dbReference type="EMBL" id="TDX02212.1"/>
    </source>
</evidence>
<keyword evidence="3 6" id="KW-0812">Transmembrane</keyword>
<keyword evidence="2" id="KW-1003">Cell membrane</keyword>
<dbReference type="AlphaFoldDB" id="A0A4R8DUX8"/>
<dbReference type="RefSeq" id="WP_133994834.1">
    <property type="nucleotide sequence ID" value="NZ_SODV01000001.1"/>
</dbReference>
<feature type="transmembrane region" description="Helical" evidence="6">
    <location>
        <begin position="300"/>
        <end position="321"/>
    </location>
</feature>
<keyword evidence="8" id="KW-1185">Reference proteome</keyword>
<evidence type="ECO:0000256" key="4">
    <source>
        <dbReference type="ARBA" id="ARBA00022989"/>
    </source>
</evidence>
<gene>
    <name evidence="7" type="ORF">EDB95_3265</name>
</gene>
<feature type="transmembrane region" description="Helical" evidence="6">
    <location>
        <begin position="7"/>
        <end position="26"/>
    </location>
</feature>
<evidence type="ECO:0000313" key="8">
    <source>
        <dbReference type="Proteomes" id="UP000294498"/>
    </source>
</evidence>
<keyword evidence="5 6" id="KW-0472">Membrane</keyword>
<dbReference type="OrthoDB" id="9812094at2"/>
<feature type="transmembrane region" description="Helical" evidence="6">
    <location>
        <begin position="256"/>
        <end position="280"/>
    </location>
</feature>
<dbReference type="Proteomes" id="UP000294498">
    <property type="component" value="Unassembled WGS sequence"/>
</dbReference>
<organism evidence="7 8">
    <name type="scientific">Dinghuibacter silviterrae</name>
    <dbReference type="NCBI Taxonomy" id="1539049"/>
    <lineage>
        <taxon>Bacteria</taxon>
        <taxon>Pseudomonadati</taxon>
        <taxon>Bacteroidota</taxon>
        <taxon>Chitinophagia</taxon>
        <taxon>Chitinophagales</taxon>
        <taxon>Chitinophagaceae</taxon>
        <taxon>Dinghuibacter</taxon>
    </lineage>
</organism>
<dbReference type="Pfam" id="PF03706">
    <property type="entry name" value="LPG_synthase_TM"/>
    <property type="match status" value="1"/>
</dbReference>
<evidence type="ECO:0000256" key="5">
    <source>
        <dbReference type="ARBA" id="ARBA00023136"/>
    </source>
</evidence>
<evidence type="ECO:0008006" key="9">
    <source>
        <dbReference type="Google" id="ProtNLM"/>
    </source>
</evidence>
<dbReference type="InterPro" id="IPR022791">
    <property type="entry name" value="L-PG_synthase/AglD"/>
</dbReference>
<comment type="caution">
    <text evidence="7">The sequence shown here is derived from an EMBL/GenBank/DDBJ whole genome shotgun (WGS) entry which is preliminary data.</text>
</comment>
<feature type="transmembrane region" description="Helical" evidence="6">
    <location>
        <begin position="222"/>
        <end position="244"/>
    </location>
</feature>
<sequence length="337" mass="37994">MRKKILLVLRYAFFLIFGIVLAWIPIHNITPEKWTEIKGALGQARYFLLIPICILYLLSHWSRAVRWKIMIAPLGYKPVTLNVFFAVLIGYLTNLALPRLGEVVRCSVLGRHEKIPIEQLLGTIIVERIFDVICLIIVFFLAFSLQAKELNDFVLGQFRNGQGKEHHLLVWFLLSFALVAAVAVYVFIRFKENKVVAWARKILTGMWAGIVRVRLMKKKGWFLFHTVLIWTLYLVCTRLGMYSFRELDGLGIKEALSVLGVGSIGMIVTQGGLGAYPLLVQRTLMFYSIPDGVALAAGNLLWIVPTLLVVISGIISFVGLASKAKSSRDEELPAYGQ</sequence>
<evidence type="ECO:0000256" key="1">
    <source>
        <dbReference type="ARBA" id="ARBA00004651"/>
    </source>
</evidence>
<feature type="transmembrane region" description="Helical" evidence="6">
    <location>
        <begin position="46"/>
        <end position="62"/>
    </location>
</feature>
<dbReference type="GO" id="GO:0005886">
    <property type="term" value="C:plasma membrane"/>
    <property type="evidence" value="ECO:0007669"/>
    <property type="project" value="UniProtKB-SubCell"/>
</dbReference>
<evidence type="ECO:0000256" key="3">
    <source>
        <dbReference type="ARBA" id="ARBA00022692"/>
    </source>
</evidence>
<dbReference type="PANTHER" id="PTHR39087:SF2">
    <property type="entry name" value="UPF0104 MEMBRANE PROTEIN MJ1595"/>
    <property type="match status" value="1"/>
</dbReference>
<dbReference type="EMBL" id="SODV01000001">
    <property type="protein sequence ID" value="TDX02212.1"/>
    <property type="molecule type" value="Genomic_DNA"/>
</dbReference>